<dbReference type="Proteomes" id="UP000177050">
    <property type="component" value="Unassembled WGS sequence"/>
</dbReference>
<evidence type="ECO:0000313" key="2">
    <source>
        <dbReference type="Proteomes" id="UP000177050"/>
    </source>
</evidence>
<evidence type="ECO:0008006" key="3">
    <source>
        <dbReference type="Google" id="ProtNLM"/>
    </source>
</evidence>
<organism evidence="1 2">
    <name type="scientific">Candidatus Roizmanbacteria bacterium RIFOXYD1_FULL_38_12</name>
    <dbReference type="NCBI Taxonomy" id="1802093"/>
    <lineage>
        <taxon>Bacteria</taxon>
        <taxon>Candidatus Roizmaniibacteriota</taxon>
    </lineage>
</organism>
<name>A0A1F7L0H1_9BACT</name>
<sequence>MNKIIAGFLGLVMLTAVVGGTAYALFSSSVTASGVTFATGNANLEFWSNGPGVVPASTWTQNVTFPTTFQNLYPGYNGYNEFYLRNTSTSPISLRLSARLTAATGDWGVLSPVITAWIGDDAGAVGSGYYTLADWNSLERDITITLAQSEQKLMRIYVQVPSDAGNSIANKTTATTWLITGTQVAP</sequence>
<accession>A0A1F7L0H1</accession>
<dbReference type="AlphaFoldDB" id="A0A1F7L0H1"/>
<dbReference type="EMBL" id="MGBR01000001">
    <property type="protein sequence ID" value="OGK73544.1"/>
    <property type="molecule type" value="Genomic_DNA"/>
</dbReference>
<comment type="caution">
    <text evidence="1">The sequence shown here is derived from an EMBL/GenBank/DDBJ whole genome shotgun (WGS) entry which is preliminary data.</text>
</comment>
<proteinExistence type="predicted"/>
<evidence type="ECO:0000313" key="1">
    <source>
        <dbReference type="EMBL" id="OGK73544.1"/>
    </source>
</evidence>
<gene>
    <name evidence="1" type="ORF">A3K52_02000</name>
</gene>
<reference evidence="1 2" key="1">
    <citation type="journal article" date="2016" name="Nat. Commun.">
        <title>Thousands of microbial genomes shed light on interconnected biogeochemical processes in an aquifer system.</title>
        <authorList>
            <person name="Anantharaman K."/>
            <person name="Brown C.T."/>
            <person name="Hug L.A."/>
            <person name="Sharon I."/>
            <person name="Castelle C.J."/>
            <person name="Probst A.J."/>
            <person name="Thomas B.C."/>
            <person name="Singh A."/>
            <person name="Wilkins M.J."/>
            <person name="Karaoz U."/>
            <person name="Brodie E.L."/>
            <person name="Williams K.H."/>
            <person name="Hubbard S.S."/>
            <person name="Banfield J.F."/>
        </authorList>
    </citation>
    <scope>NUCLEOTIDE SEQUENCE [LARGE SCALE GENOMIC DNA]</scope>
</reference>
<protein>
    <recommendedName>
        <fullName evidence="3">SipW-cognate class signal peptide</fullName>
    </recommendedName>
</protein>